<name>A0A814R7V5_9BILA</name>
<proteinExistence type="predicted"/>
<organism evidence="1 2">
    <name type="scientific">Brachionus calyciflorus</name>
    <dbReference type="NCBI Taxonomy" id="104777"/>
    <lineage>
        <taxon>Eukaryota</taxon>
        <taxon>Metazoa</taxon>
        <taxon>Spiralia</taxon>
        <taxon>Gnathifera</taxon>
        <taxon>Rotifera</taxon>
        <taxon>Eurotatoria</taxon>
        <taxon>Monogononta</taxon>
        <taxon>Pseudotrocha</taxon>
        <taxon>Ploima</taxon>
        <taxon>Brachionidae</taxon>
        <taxon>Brachionus</taxon>
    </lineage>
</organism>
<gene>
    <name evidence="1" type="ORF">OXX778_LOCUS22423</name>
</gene>
<evidence type="ECO:0000313" key="2">
    <source>
        <dbReference type="Proteomes" id="UP000663879"/>
    </source>
</evidence>
<dbReference type="AlphaFoldDB" id="A0A814R7V5"/>
<accession>A0A814R7V5</accession>
<protein>
    <submittedName>
        <fullName evidence="1">Uncharacterized protein</fullName>
    </submittedName>
</protein>
<dbReference type="EMBL" id="CAJNOC010009511">
    <property type="protein sequence ID" value="CAF1129861.1"/>
    <property type="molecule type" value="Genomic_DNA"/>
</dbReference>
<sequence length="124" mass="14355">MLGSFFELKKMALYSFNGVCIGAFKRIQEGLHHRITITSLSTDSNFNYSSKDISTVIYRLFLICDFEMFSFESMRLLNDIIDNNPFISECNPFIEEAFTVRDTQELEQANLVNNSDPVLQNEFN</sequence>
<reference evidence="1" key="1">
    <citation type="submission" date="2021-02" db="EMBL/GenBank/DDBJ databases">
        <authorList>
            <person name="Nowell W R."/>
        </authorList>
    </citation>
    <scope>NUCLEOTIDE SEQUENCE</scope>
    <source>
        <strain evidence="1">Ploen Becks lab</strain>
    </source>
</reference>
<comment type="caution">
    <text evidence="1">The sequence shown here is derived from an EMBL/GenBank/DDBJ whole genome shotgun (WGS) entry which is preliminary data.</text>
</comment>
<evidence type="ECO:0000313" key="1">
    <source>
        <dbReference type="EMBL" id="CAF1129861.1"/>
    </source>
</evidence>
<keyword evidence="2" id="KW-1185">Reference proteome</keyword>
<dbReference type="Proteomes" id="UP000663879">
    <property type="component" value="Unassembled WGS sequence"/>
</dbReference>
<feature type="non-terminal residue" evidence="1">
    <location>
        <position position="1"/>
    </location>
</feature>